<feature type="domain" description="Glycerol-3-phosphate dehydrogenase NAD-dependent C-terminal" evidence="5">
    <location>
        <begin position="178"/>
        <end position="317"/>
    </location>
</feature>
<accession>A0A381RL96</accession>
<comment type="similarity">
    <text evidence="1">Belongs to the NAD-dependent glycerol-3-phosphate dehydrogenase family.</text>
</comment>
<sequence>MTTRAAVIGAGSWGTTVASLLAPRVSTVLWSRRPDVVADIAEGHGNQRYLAGFDLAGELEATADIAEAVSGADVVVVGVPTHGFRETLAAAVPAIGANVPVVSLAKGFEQGTRLRMTQVAAELLPGHPVGVLSGPNLAKEILDGRAAATVVACSDAGVAETLQELLASDRLRVYTNDDVVGCEVGGAVKNVIALAAGMAEGLETGDNARAALITRGLAELTRLGEALGGDPRTLAGLAGLGDVLVTCMSAQSRNRWVGEQVGLGRPPAEVLAGMDQVAEGVRTAGVVCELAAEAGIEVPIAEGVRAVIDGGQPPVEVWAALMARRARPEVD</sequence>
<evidence type="ECO:0000259" key="4">
    <source>
        <dbReference type="Pfam" id="PF01210"/>
    </source>
</evidence>
<evidence type="ECO:0000313" key="6">
    <source>
        <dbReference type="EMBL" id="SUZ90687.1"/>
    </source>
</evidence>
<dbReference type="GO" id="GO:0051287">
    <property type="term" value="F:NAD binding"/>
    <property type="evidence" value="ECO:0007669"/>
    <property type="project" value="InterPro"/>
</dbReference>
<dbReference type="GO" id="GO:0046168">
    <property type="term" value="P:glycerol-3-phosphate catabolic process"/>
    <property type="evidence" value="ECO:0007669"/>
    <property type="project" value="InterPro"/>
</dbReference>
<dbReference type="SUPFAM" id="SSF51735">
    <property type="entry name" value="NAD(P)-binding Rossmann-fold domains"/>
    <property type="match status" value="1"/>
</dbReference>
<dbReference type="GO" id="GO:0047952">
    <property type="term" value="F:glycerol-3-phosphate dehydrogenase [NAD(P)+] activity"/>
    <property type="evidence" value="ECO:0007669"/>
    <property type="project" value="TreeGrafter"/>
</dbReference>
<evidence type="ECO:0000256" key="2">
    <source>
        <dbReference type="ARBA" id="ARBA00023002"/>
    </source>
</evidence>
<dbReference type="SUPFAM" id="SSF48179">
    <property type="entry name" value="6-phosphogluconate dehydrogenase C-terminal domain-like"/>
    <property type="match status" value="1"/>
</dbReference>
<dbReference type="InterPro" id="IPR011128">
    <property type="entry name" value="G3P_DH_NAD-dep_N"/>
</dbReference>
<protein>
    <recommendedName>
        <fullName evidence="7">Glycerol-3-phosphate dehydrogenase NAD-dependent N-terminal domain-containing protein</fullName>
    </recommendedName>
</protein>
<dbReference type="NCBIfam" id="NF000940">
    <property type="entry name" value="PRK00094.1-2"/>
    <property type="match status" value="1"/>
</dbReference>
<dbReference type="PROSITE" id="PS00957">
    <property type="entry name" value="NAD_G3PDH"/>
    <property type="match status" value="1"/>
</dbReference>
<proteinExistence type="inferred from homology"/>
<evidence type="ECO:0008006" key="7">
    <source>
        <dbReference type="Google" id="ProtNLM"/>
    </source>
</evidence>
<keyword evidence="2" id="KW-0560">Oxidoreductase</keyword>
<evidence type="ECO:0000259" key="5">
    <source>
        <dbReference type="Pfam" id="PF07479"/>
    </source>
</evidence>
<dbReference type="FunFam" id="3.40.50.720:FF:000019">
    <property type="entry name" value="Glycerol-3-phosphate dehydrogenase [NAD(P)+]"/>
    <property type="match status" value="1"/>
</dbReference>
<dbReference type="PANTHER" id="PTHR11728">
    <property type="entry name" value="GLYCEROL-3-PHOSPHATE DEHYDROGENASE"/>
    <property type="match status" value="1"/>
</dbReference>
<dbReference type="PANTHER" id="PTHR11728:SF1">
    <property type="entry name" value="GLYCEROL-3-PHOSPHATE DEHYDROGENASE [NAD(+)] 2, CHLOROPLASTIC"/>
    <property type="match status" value="1"/>
</dbReference>
<dbReference type="PIRSF" id="PIRSF000114">
    <property type="entry name" value="Glycerol-3-P_dh"/>
    <property type="match status" value="1"/>
</dbReference>
<dbReference type="InterPro" id="IPR013328">
    <property type="entry name" value="6PGD_dom2"/>
</dbReference>
<feature type="domain" description="Glycerol-3-phosphate dehydrogenase NAD-dependent N-terminal" evidence="4">
    <location>
        <begin position="6"/>
        <end position="156"/>
    </location>
</feature>
<dbReference type="InterPro" id="IPR006168">
    <property type="entry name" value="G3P_DH_NAD-dep"/>
</dbReference>
<evidence type="ECO:0000256" key="1">
    <source>
        <dbReference type="ARBA" id="ARBA00011009"/>
    </source>
</evidence>
<dbReference type="FunFam" id="1.10.1040.10:FF:000001">
    <property type="entry name" value="Glycerol-3-phosphate dehydrogenase [NAD(P)+]"/>
    <property type="match status" value="1"/>
</dbReference>
<dbReference type="Pfam" id="PF07479">
    <property type="entry name" value="NAD_Gly3P_dh_C"/>
    <property type="match status" value="1"/>
</dbReference>
<dbReference type="InterPro" id="IPR006109">
    <property type="entry name" value="G3P_DH_NAD-dep_C"/>
</dbReference>
<dbReference type="GO" id="GO:0005829">
    <property type="term" value="C:cytosol"/>
    <property type="evidence" value="ECO:0007669"/>
    <property type="project" value="TreeGrafter"/>
</dbReference>
<dbReference type="EMBL" id="UINC01001915">
    <property type="protein sequence ID" value="SUZ90687.1"/>
    <property type="molecule type" value="Genomic_DNA"/>
</dbReference>
<dbReference type="NCBIfam" id="NF000942">
    <property type="entry name" value="PRK00094.1-4"/>
    <property type="match status" value="1"/>
</dbReference>
<dbReference type="InterPro" id="IPR036291">
    <property type="entry name" value="NAD(P)-bd_dom_sf"/>
</dbReference>
<name>A0A381RL96_9ZZZZ</name>
<dbReference type="InterPro" id="IPR008927">
    <property type="entry name" value="6-PGluconate_DH-like_C_sf"/>
</dbReference>
<dbReference type="HAMAP" id="MF_00394">
    <property type="entry name" value="NAD_Glyc3P_dehydrog"/>
    <property type="match status" value="1"/>
</dbReference>
<reference evidence="6" key="1">
    <citation type="submission" date="2018-05" db="EMBL/GenBank/DDBJ databases">
        <authorList>
            <person name="Lanie J.A."/>
            <person name="Ng W.-L."/>
            <person name="Kazmierczak K.M."/>
            <person name="Andrzejewski T.M."/>
            <person name="Davidsen T.M."/>
            <person name="Wayne K.J."/>
            <person name="Tettelin H."/>
            <person name="Glass J.I."/>
            <person name="Rusch D."/>
            <person name="Podicherti R."/>
            <person name="Tsui H.-C.T."/>
            <person name="Winkler M.E."/>
        </authorList>
    </citation>
    <scope>NUCLEOTIDE SEQUENCE</scope>
</reference>
<organism evidence="6">
    <name type="scientific">marine metagenome</name>
    <dbReference type="NCBI Taxonomy" id="408172"/>
    <lineage>
        <taxon>unclassified sequences</taxon>
        <taxon>metagenomes</taxon>
        <taxon>ecological metagenomes</taxon>
    </lineage>
</organism>
<dbReference type="AlphaFoldDB" id="A0A381RL96"/>
<dbReference type="PRINTS" id="PR00077">
    <property type="entry name" value="GPDHDRGNASE"/>
</dbReference>
<dbReference type="Pfam" id="PF01210">
    <property type="entry name" value="NAD_Gly3P_dh_N"/>
    <property type="match status" value="1"/>
</dbReference>
<dbReference type="GO" id="GO:0005975">
    <property type="term" value="P:carbohydrate metabolic process"/>
    <property type="evidence" value="ECO:0007669"/>
    <property type="project" value="InterPro"/>
</dbReference>
<dbReference type="Gene3D" id="3.40.50.720">
    <property type="entry name" value="NAD(P)-binding Rossmann-like Domain"/>
    <property type="match status" value="1"/>
</dbReference>
<dbReference type="Gene3D" id="1.10.1040.10">
    <property type="entry name" value="N-(1-d-carboxylethyl)-l-norvaline Dehydrogenase, domain 2"/>
    <property type="match status" value="1"/>
</dbReference>
<keyword evidence="3" id="KW-0520">NAD</keyword>
<evidence type="ECO:0000256" key="3">
    <source>
        <dbReference type="ARBA" id="ARBA00023027"/>
    </source>
</evidence>
<gene>
    <name evidence="6" type="ORF">METZ01_LOCUS43541</name>
</gene>